<proteinExistence type="predicted"/>
<dbReference type="PROSITE" id="PS51462">
    <property type="entry name" value="NUDIX"/>
    <property type="match status" value="1"/>
</dbReference>
<dbReference type="STRING" id="1314783.A0A165TII4"/>
<dbReference type="SUPFAM" id="SSF55811">
    <property type="entry name" value="Nudix"/>
    <property type="match status" value="1"/>
</dbReference>
<dbReference type="PANTHER" id="PTHR12992:SF45">
    <property type="entry name" value="NUDIX HYDROLASE DOMAIN-CONTAINING PROTEIN"/>
    <property type="match status" value="1"/>
</dbReference>
<evidence type="ECO:0000313" key="3">
    <source>
        <dbReference type="Proteomes" id="UP000076727"/>
    </source>
</evidence>
<evidence type="ECO:0000259" key="1">
    <source>
        <dbReference type="PROSITE" id="PS51462"/>
    </source>
</evidence>
<reference evidence="2 3" key="1">
    <citation type="journal article" date="2016" name="Mol. Biol. Evol.">
        <title>Comparative Genomics of Early-Diverging Mushroom-Forming Fungi Provides Insights into the Origins of Lignocellulose Decay Capabilities.</title>
        <authorList>
            <person name="Nagy L.G."/>
            <person name="Riley R."/>
            <person name="Tritt A."/>
            <person name="Adam C."/>
            <person name="Daum C."/>
            <person name="Floudas D."/>
            <person name="Sun H."/>
            <person name="Yadav J.S."/>
            <person name="Pangilinan J."/>
            <person name="Larsson K.H."/>
            <person name="Matsuura K."/>
            <person name="Barry K."/>
            <person name="Labutti K."/>
            <person name="Kuo R."/>
            <person name="Ohm R.A."/>
            <person name="Bhattacharya S.S."/>
            <person name="Shirouzu T."/>
            <person name="Yoshinaga Y."/>
            <person name="Martin F.M."/>
            <person name="Grigoriev I.V."/>
            <person name="Hibbett D.S."/>
        </authorList>
    </citation>
    <scope>NUCLEOTIDE SEQUENCE [LARGE SCALE GENOMIC DNA]</scope>
    <source>
        <strain evidence="2 3">L-15889</strain>
    </source>
</reference>
<sequence length="305" mass="33473">MEGAPDLHATALANMHRHRKSASMSKAFQVPLSVLESLSPKSRQCVENLGVHQPGEIDIPNFAVLAAVLVLLYEKSGELRVLLTTRSKLLRAHPGETALPGGKVDKDDASLVFTAFREANEEVGLPTRSPSIFTVSVLRPFLSNKKVVVRPVIAFLDDLSLLDKLRANEAEVAHIFDHPLEAMLDPAIALQEALVEKGSTDWPYEEELHNTDDRRLAFLGNATYRMHRFRSTASPVKGLTAEMLMTVAEVAYDRPPSFERYAPEQMTDFTAVLRALEQAEHGEQIHASGTSTPIGVATNVIHGAP</sequence>
<name>A0A165TII4_9APHY</name>
<dbReference type="GO" id="GO:0010945">
    <property type="term" value="F:coenzyme A diphosphatase activity"/>
    <property type="evidence" value="ECO:0007669"/>
    <property type="project" value="InterPro"/>
</dbReference>
<dbReference type="GO" id="GO:0015938">
    <property type="term" value="P:coenzyme A catabolic process"/>
    <property type="evidence" value="ECO:0007669"/>
    <property type="project" value="TreeGrafter"/>
</dbReference>
<accession>A0A165TII4</accession>
<dbReference type="OrthoDB" id="10260614at2759"/>
<dbReference type="CDD" id="cd03426">
    <property type="entry name" value="NUDIX_CoAse_Nudt7"/>
    <property type="match status" value="1"/>
</dbReference>
<dbReference type="AlphaFoldDB" id="A0A165TII4"/>
<dbReference type="Pfam" id="PF00293">
    <property type="entry name" value="NUDIX"/>
    <property type="match status" value="1"/>
</dbReference>
<dbReference type="InterPro" id="IPR045121">
    <property type="entry name" value="CoAse"/>
</dbReference>
<dbReference type="InterPro" id="IPR015797">
    <property type="entry name" value="NUDIX_hydrolase-like_dom_sf"/>
</dbReference>
<dbReference type="InterPro" id="IPR000086">
    <property type="entry name" value="NUDIX_hydrolase_dom"/>
</dbReference>
<protein>
    <recommendedName>
        <fullName evidence="1">Nudix hydrolase domain-containing protein</fullName>
    </recommendedName>
</protein>
<dbReference type="Gene3D" id="3.90.79.10">
    <property type="entry name" value="Nucleoside Triphosphate Pyrophosphohydrolase"/>
    <property type="match status" value="1"/>
</dbReference>
<organism evidence="2 3">
    <name type="scientific">Daedalea quercina L-15889</name>
    <dbReference type="NCBI Taxonomy" id="1314783"/>
    <lineage>
        <taxon>Eukaryota</taxon>
        <taxon>Fungi</taxon>
        <taxon>Dikarya</taxon>
        <taxon>Basidiomycota</taxon>
        <taxon>Agaricomycotina</taxon>
        <taxon>Agaricomycetes</taxon>
        <taxon>Polyporales</taxon>
        <taxon>Fomitopsis</taxon>
    </lineage>
</organism>
<keyword evidence="3" id="KW-1185">Reference proteome</keyword>
<feature type="domain" description="Nudix hydrolase" evidence="1">
    <location>
        <begin position="63"/>
        <end position="200"/>
    </location>
</feature>
<gene>
    <name evidence="2" type="ORF">DAEQUDRAFT_683699</name>
</gene>
<dbReference type="EMBL" id="KV429036">
    <property type="protein sequence ID" value="KZT73492.1"/>
    <property type="molecule type" value="Genomic_DNA"/>
</dbReference>
<dbReference type="PANTHER" id="PTHR12992">
    <property type="entry name" value="NUDIX HYDROLASE"/>
    <property type="match status" value="1"/>
</dbReference>
<evidence type="ECO:0000313" key="2">
    <source>
        <dbReference type="EMBL" id="KZT73492.1"/>
    </source>
</evidence>
<dbReference type="Proteomes" id="UP000076727">
    <property type="component" value="Unassembled WGS sequence"/>
</dbReference>